<name>A0ACD4NKQ9_9HYPH</name>
<evidence type="ECO:0000313" key="2">
    <source>
        <dbReference type="Proteomes" id="UP001163223"/>
    </source>
</evidence>
<dbReference type="Proteomes" id="UP001163223">
    <property type="component" value="Chromosome"/>
</dbReference>
<keyword evidence="2" id="KW-1185">Reference proteome</keyword>
<proteinExistence type="predicted"/>
<sequence>MNPIPGTEGHPPWMQLVGALAFVVTMGILAGWSAWKGQQKGKQTASDAQSSAETLAQRATAVVAMSPTSDRLTQDALVQTLSAIRETLVHNNAMLERIGDLLEEDAQREKAEAQKEEFMRIVRDELRRNAEAQGVTLVGGGEGGPRDR</sequence>
<gene>
    <name evidence="1" type="ORF">OXU80_22175</name>
</gene>
<reference evidence="1" key="1">
    <citation type="submission" date="2022-11" db="EMBL/GenBank/DDBJ databases">
        <title>beta-Carotene-producing bacterium, Jeongeuplla avenae sp. nov., alleviates the salt stress of Arabidopsis seedlings.</title>
        <authorList>
            <person name="Jiang L."/>
            <person name="Lee J."/>
        </authorList>
    </citation>
    <scope>NUCLEOTIDE SEQUENCE</scope>
    <source>
        <strain evidence="1">DY_R2A_6</strain>
    </source>
</reference>
<accession>A0ACD4NKQ9</accession>
<protein>
    <submittedName>
        <fullName evidence="1">Uncharacterized protein</fullName>
    </submittedName>
</protein>
<organism evidence="1 2">
    <name type="scientific">Antarcticirhabdus aurantiaca</name>
    <dbReference type="NCBI Taxonomy" id="2606717"/>
    <lineage>
        <taxon>Bacteria</taxon>
        <taxon>Pseudomonadati</taxon>
        <taxon>Pseudomonadota</taxon>
        <taxon>Alphaproteobacteria</taxon>
        <taxon>Hyphomicrobiales</taxon>
        <taxon>Aurantimonadaceae</taxon>
        <taxon>Antarcticirhabdus</taxon>
    </lineage>
</organism>
<dbReference type="EMBL" id="CP113520">
    <property type="protein sequence ID" value="WAJ27522.1"/>
    <property type="molecule type" value="Genomic_DNA"/>
</dbReference>
<evidence type="ECO:0000313" key="1">
    <source>
        <dbReference type="EMBL" id="WAJ27522.1"/>
    </source>
</evidence>